<dbReference type="InterPro" id="IPR003719">
    <property type="entry name" value="Phenazine_PhzF-like"/>
</dbReference>
<dbReference type="EMBL" id="SORI01000006">
    <property type="protein sequence ID" value="TDY61280.1"/>
    <property type="molecule type" value="Genomic_DNA"/>
</dbReference>
<dbReference type="GO" id="GO:0005737">
    <property type="term" value="C:cytoplasm"/>
    <property type="evidence" value="ECO:0007669"/>
    <property type="project" value="TreeGrafter"/>
</dbReference>
<reference evidence="2 3" key="1">
    <citation type="submission" date="2019-03" db="EMBL/GenBank/DDBJ databases">
        <title>Genomic Encyclopedia of Type Strains, Phase IV (KMG-IV): sequencing the most valuable type-strain genomes for metagenomic binning, comparative biology and taxonomic classification.</title>
        <authorList>
            <person name="Goeker M."/>
        </authorList>
    </citation>
    <scope>NUCLEOTIDE SEQUENCE [LARGE SCALE GENOMIC DNA]</scope>
    <source>
        <strain evidence="2 3">DSM 25964</strain>
    </source>
</reference>
<dbReference type="Proteomes" id="UP000295066">
    <property type="component" value="Unassembled WGS sequence"/>
</dbReference>
<name>A0A4R8M791_9BACT</name>
<organism evidence="2 3">
    <name type="scientific">Aminivibrio pyruvatiphilus</name>
    <dbReference type="NCBI Taxonomy" id="1005740"/>
    <lineage>
        <taxon>Bacteria</taxon>
        <taxon>Thermotogati</taxon>
        <taxon>Synergistota</taxon>
        <taxon>Synergistia</taxon>
        <taxon>Synergistales</taxon>
        <taxon>Aminobacteriaceae</taxon>
        <taxon>Aminivibrio</taxon>
    </lineage>
</organism>
<dbReference type="Gene3D" id="3.10.310.10">
    <property type="entry name" value="Diaminopimelate Epimerase, Chain A, domain 1"/>
    <property type="match status" value="2"/>
</dbReference>
<evidence type="ECO:0000256" key="1">
    <source>
        <dbReference type="PIRSR" id="PIRSR016184-1"/>
    </source>
</evidence>
<dbReference type="RefSeq" id="WP_133957328.1">
    <property type="nucleotide sequence ID" value="NZ_SORI01000006.1"/>
</dbReference>
<evidence type="ECO:0000313" key="3">
    <source>
        <dbReference type="Proteomes" id="UP000295066"/>
    </source>
</evidence>
<feature type="active site" evidence="1">
    <location>
        <position position="50"/>
    </location>
</feature>
<dbReference type="SUPFAM" id="SSF54506">
    <property type="entry name" value="Diaminopimelate epimerase-like"/>
    <property type="match status" value="1"/>
</dbReference>
<dbReference type="NCBIfam" id="TIGR00654">
    <property type="entry name" value="PhzF_family"/>
    <property type="match status" value="1"/>
</dbReference>
<protein>
    <submittedName>
        <fullName evidence="2">PhzF family phenazine biosynthesis protein</fullName>
    </submittedName>
</protein>
<dbReference type="AlphaFoldDB" id="A0A4R8M791"/>
<proteinExistence type="predicted"/>
<accession>A0A4R8M791</accession>
<dbReference type="PIRSF" id="PIRSF016184">
    <property type="entry name" value="PhzC_PhzF"/>
    <property type="match status" value="1"/>
</dbReference>
<evidence type="ECO:0000313" key="2">
    <source>
        <dbReference type="EMBL" id="TDY61280.1"/>
    </source>
</evidence>
<dbReference type="GO" id="GO:0016853">
    <property type="term" value="F:isomerase activity"/>
    <property type="evidence" value="ECO:0007669"/>
    <property type="project" value="TreeGrafter"/>
</dbReference>
<gene>
    <name evidence="2" type="ORF">C8D99_106135</name>
</gene>
<dbReference type="OrthoDB" id="9788221at2"/>
<comment type="caution">
    <text evidence="2">The sequence shown here is derived from an EMBL/GenBank/DDBJ whole genome shotgun (WGS) entry which is preliminary data.</text>
</comment>
<keyword evidence="3" id="KW-1185">Reference proteome</keyword>
<sequence length="294" mass="32208">MKTYPYYKLNAFTIGKSEGNPAAFLDLGTDSLSGDAMLNIAKEHSGFVSEVVYVTRDDAGGILLTYYSSECEVAFCGHGTIATMYEVIRRDDGLRKTPVIEIGTNRKGRLNIYNHINEEDCIYISAPDPLMIWCPLPKQSIAAALGIKEGAISDSLPLDIIDAGLRTLIVPIKNLADEISMYPDEEGLKQYCLSNDVDIVLVYSLETAAPGYFAHTRVFAPKFGYLEDPATGSGNSAFGCYLLKNGQWNGDSIKIEQGGDNRIFNEVRLRTKDGKVLFGGKAALRIEGKYCLGE</sequence>
<dbReference type="Pfam" id="PF02567">
    <property type="entry name" value="PhzC-PhzF"/>
    <property type="match status" value="1"/>
</dbReference>
<dbReference type="PANTHER" id="PTHR13774">
    <property type="entry name" value="PHENAZINE BIOSYNTHESIS PROTEIN"/>
    <property type="match status" value="1"/>
</dbReference>